<dbReference type="EMBL" id="ACDP02000023">
    <property type="protein sequence ID" value="EEO27470.1"/>
    <property type="molecule type" value="Genomic_DNA"/>
</dbReference>
<dbReference type="Proteomes" id="UP000003973">
    <property type="component" value="Unassembled WGS sequence"/>
</dbReference>
<evidence type="ECO:0000313" key="2">
    <source>
        <dbReference type="EMBL" id="EEO27470.1"/>
    </source>
</evidence>
<dbReference type="Pfam" id="PF12889">
    <property type="entry name" value="DUF3829"/>
    <property type="match status" value="1"/>
</dbReference>
<name>C3X2N4_9BURK</name>
<organism evidence="2 3">
    <name type="scientific">Oxalobacter paraformigenes</name>
    <dbReference type="NCBI Taxonomy" id="556268"/>
    <lineage>
        <taxon>Bacteria</taxon>
        <taxon>Pseudomonadati</taxon>
        <taxon>Pseudomonadota</taxon>
        <taxon>Betaproteobacteria</taxon>
        <taxon>Burkholderiales</taxon>
        <taxon>Oxalobacteraceae</taxon>
        <taxon>Oxalobacter</taxon>
    </lineage>
</organism>
<proteinExistence type="predicted"/>
<dbReference type="HOGENOM" id="CLU_885191_0_0_4"/>
<keyword evidence="1" id="KW-0732">Signal</keyword>
<comment type="caution">
    <text evidence="2">The sequence shown here is derived from an EMBL/GenBank/DDBJ whole genome shotgun (WGS) entry which is preliminary data.</text>
</comment>
<dbReference type="RefSeq" id="WP_005876501.1">
    <property type="nucleotide sequence ID" value="NZ_CABMNL010000001.1"/>
</dbReference>
<feature type="chain" id="PRO_5002934059" description="DUF3829 domain-containing protein" evidence="1">
    <location>
        <begin position="20"/>
        <end position="314"/>
    </location>
</feature>
<protein>
    <recommendedName>
        <fullName evidence="4">DUF3829 domain-containing protein</fullName>
    </recommendedName>
</protein>
<sequence>MKFVSIALPVLLVVAIGLAGCDKSGKPAETTVSPAAMNSPELEDASSVKLDLYTQAYYLLMNSPDSLRPSYDSFHRVRKAKIADDIRFSPSGGLENGLELFKKGLAIHDGNMPDLDEAVRDALMAGSKLQKDEHALEPYFQKQEYREDRLAKAKAFYPSIQADYEVMFAHLEKIEALLFKYRKVQSEKRMAGFREKNNWLGYYTEESLQNAQDLLALFSESDDAIKNADLYSRGNDILARLESSLASQRKAFEEARANGTRHIRDYPAVNRILTSFIGSYRDLRQHKTIGDLSAMYKKYNDAIITYKRASRFSE</sequence>
<gene>
    <name evidence="2" type="ORF">OFAG_00623</name>
</gene>
<dbReference type="eggNOG" id="ENOG5033J2B">
    <property type="taxonomic scope" value="Bacteria"/>
</dbReference>
<feature type="signal peptide" evidence="1">
    <location>
        <begin position="1"/>
        <end position="19"/>
    </location>
</feature>
<evidence type="ECO:0000313" key="3">
    <source>
        <dbReference type="Proteomes" id="UP000003973"/>
    </source>
</evidence>
<dbReference type="AlphaFoldDB" id="C3X2N4"/>
<accession>C3X2N4</accession>
<dbReference type="InterPro" id="IPR024291">
    <property type="entry name" value="DUF3829"/>
</dbReference>
<dbReference type="PROSITE" id="PS51257">
    <property type="entry name" value="PROKAR_LIPOPROTEIN"/>
    <property type="match status" value="1"/>
</dbReference>
<evidence type="ECO:0008006" key="4">
    <source>
        <dbReference type="Google" id="ProtNLM"/>
    </source>
</evidence>
<reference evidence="2" key="1">
    <citation type="submission" date="2011-10" db="EMBL/GenBank/DDBJ databases">
        <title>The Genome Sequence of Oxalobacter formigenes HOxBLS.</title>
        <authorList>
            <consortium name="The Broad Institute Genome Sequencing Platform"/>
            <person name="Earl A."/>
            <person name="Ward D."/>
            <person name="Feldgarden M."/>
            <person name="Gevers D."/>
            <person name="Allison M.J."/>
            <person name="Humphrey S."/>
            <person name="Young S.K."/>
            <person name="Zeng Q."/>
            <person name="Gargeya S."/>
            <person name="Fitzgerald M."/>
            <person name="Haas B."/>
            <person name="Abouelleil A."/>
            <person name="Alvarado L."/>
            <person name="Arachchi H.M."/>
            <person name="Berlin A."/>
            <person name="Brown A."/>
            <person name="Chapman S.B."/>
            <person name="Chen Z."/>
            <person name="Dunbar C."/>
            <person name="Freedman E."/>
            <person name="Gearin G."/>
            <person name="Goldberg J."/>
            <person name="Griggs A."/>
            <person name="Gujja S."/>
            <person name="Heiman D."/>
            <person name="Howarth C."/>
            <person name="Larson L."/>
            <person name="Lui A."/>
            <person name="MacDonald P.J.P."/>
            <person name="Montmayeur A."/>
            <person name="Murphy C."/>
            <person name="Neiman D."/>
            <person name="Pearson M."/>
            <person name="Priest M."/>
            <person name="Roberts A."/>
            <person name="Saif S."/>
            <person name="Shea T."/>
            <person name="Shenoy N."/>
            <person name="Sisk P."/>
            <person name="Stolte C."/>
            <person name="Sykes S."/>
            <person name="Wortman J."/>
            <person name="Nusbaum C."/>
            <person name="Birren B."/>
        </authorList>
    </citation>
    <scope>NUCLEOTIDE SEQUENCE [LARGE SCALE GENOMIC DNA]</scope>
    <source>
        <strain evidence="2">HOxBLS</strain>
    </source>
</reference>
<evidence type="ECO:0000256" key="1">
    <source>
        <dbReference type="SAM" id="SignalP"/>
    </source>
</evidence>
<keyword evidence="3" id="KW-1185">Reference proteome</keyword>